<keyword evidence="4" id="KW-0540">Nuclease</keyword>
<dbReference type="Gene3D" id="2.40.70.10">
    <property type="entry name" value="Acid Proteases"/>
    <property type="match status" value="1"/>
</dbReference>
<feature type="compositionally biased region" description="Polar residues" evidence="8">
    <location>
        <begin position="191"/>
        <end position="205"/>
    </location>
</feature>
<dbReference type="PANTHER" id="PTHR37984:SF5">
    <property type="entry name" value="PROTEIN NYNRIN-LIKE"/>
    <property type="match status" value="1"/>
</dbReference>
<keyword evidence="3" id="KW-0548">Nucleotidyltransferase</keyword>
<dbReference type="EMBL" id="JAIVGD010000003">
    <property type="protein sequence ID" value="KAH0776452.1"/>
    <property type="molecule type" value="Genomic_DNA"/>
</dbReference>
<feature type="region of interest" description="Disordered" evidence="8">
    <location>
        <begin position="170"/>
        <end position="221"/>
    </location>
</feature>
<dbReference type="PROSITE" id="PS50994">
    <property type="entry name" value="INTEGRASE"/>
    <property type="match status" value="1"/>
</dbReference>
<dbReference type="Pfam" id="PF24626">
    <property type="entry name" value="SH3_Tf2-1"/>
    <property type="match status" value="1"/>
</dbReference>
<keyword evidence="2" id="KW-0808">Transferase</keyword>
<evidence type="ECO:0000256" key="4">
    <source>
        <dbReference type="ARBA" id="ARBA00022722"/>
    </source>
</evidence>
<feature type="compositionally biased region" description="Low complexity" evidence="8">
    <location>
        <begin position="133"/>
        <end position="144"/>
    </location>
</feature>
<keyword evidence="7" id="KW-0695">RNA-directed DNA polymerase</keyword>
<sequence length="1373" mass="156332">MGSSTTEDSENFIEELKKIFDVMHVADTERAELAAYQLKDVARTWFDQWKGGRAENAPPVSWACFEEAFLGRFFPRELKEAKFTQLSRYAPEMVADMRSRMSLFVAGLSRLSSKEGRAAMLIGDMDISRQKGPAPSSARAPAPRYRGEYNGQNLKDFKARQAQSLCSVAQGGSKPPACAKCGRNHSECPKNRQSNGGNRAQSSSVVPPDRTAPRGATSSTGRGVNRLYAITSCHKQGNSPNVFTGMIRVFAFDVYALLDPRASLSFVTPYVANKFDVLPERLGEPFCVSTPVGESILAEKVYRDCPISINHNSTMTDLVELDMVDFDVILGMDRLPACYASIECRVRVFKFQFQSIDLIPDTRRISIPPYRMAPAELKELKEQLKDLLAKGFIRPSVSPWGAPILFVRKKDCSLRMCIDYRQLNKVTIKNKYPLPRIDDLFDHLQTAFRTRYGHYEFLVMSFGLTNAPAAFMDLMNIVCKPYLDMFVIVFIDDILIYSRNEEDHASHLRVVLQTLKDKELYAKFSKCEFWLESVAFLGHIVSGDGIKVDTQKIEAVPNWPRPTSPTDIRSFLGLAGYYRRFVEGFSSIASPLTRLTQKTMKFQWSEACEKSFQELKKRLITAPVLTLPEGTQGFVVYYDASRVGLGFVLMQNGKVIAYASRQLKVHEKNYPTHDLELAVVVFDLKIWRHYLYGVYVDIFTNHKSLQYVLTQKELNLRQRRWLELLNDYDLSILYHPGKANVVADSLSRRRITVTNGAEPSLVLEVKEKQDQDPILLELKGNVQKQRVLAFEQGGDGVLRYQGRLCVPMVDGLQERIMEEAHSSRYSIHSGSTKMYRDLREVYWPSGLAQNMELPEWKWEMINMDFITELPRSRRQHDSIWVIVDRMTKSAHFLLVKTTHSAEDYARLYIQDVVRLHGVSIFIISDRGAQFTAQFWKSFHKGLGSKVNLSTAFHPQTDGQVERTIQTLEDMLRACVIDFKGNWDDHLPLTEFAYNNNYHSSIQMAPYEALYGRRCRSPIGWFEVGEAGLIGPDLVHQAMEKVKVIQERLETAQSRQKSDTDVRRRALEFEVDDWVYLKVSSMKGVMRFGKKGKLSPRYIGPYRIAKRIGNVAYELELPQELAVVHPIFHISMLKKCIGDPSLILLTESVRIKDGLSYEEIPIQILDRQVRRLRTKEVASVKVLWRNQFVEEATWEAEEDMKKRYSYLFESGGNADQVSVRVVSEGEKRRNEKKKVTSSRSSWFSSGVIANKGGLELEKQGRKVEFSREMAGVSRQPAPPKRSSELSPLGLVDPLGCSGPIPLPGYRMLWQREVDRCIITIALMFSLVEPVGLHLVMIQTQVPRISIHHAVDPAEHSRVSGEPPCLPEDSVILCS</sequence>
<feature type="domain" description="Integrase catalytic" evidence="9">
    <location>
        <begin position="850"/>
        <end position="1013"/>
    </location>
</feature>
<evidence type="ECO:0000259" key="9">
    <source>
        <dbReference type="PROSITE" id="PS50994"/>
    </source>
</evidence>
<keyword evidence="6" id="KW-0378">Hydrolase</keyword>
<dbReference type="InterPro" id="IPR001584">
    <property type="entry name" value="Integrase_cat-core"/>
</dbReference>
<proteinExistence type="predicted"/>
<dbReference type="PANTHER" id="PTHR37984">
    <property type="entry name" value="PROTEIN CBG26694"/>
    <property type="match status" value="1"/>
</dbReference>
<dbReference type="InterPro" id="IPR012337">
    <property type="entry name" value="RNaseH-like_sf"/>
</dbReference>
<evidence type="ECO:0000256" key="1">
    <source>
        <dbReference type="ARBA" id="ARBA00012493"/>
    </source>
</evidence>
<organism evidence="10 11">
    <name type="scientific">Solanum tuberosum</name>
    <name type="common">Potato</name>
    <dbReference type="NCBI Taxonomy" id="4113"/>
    <lineage>
        <taxon>Eukaryota</taxon>
        <taxon>Viridiplantae</taxon>
        <taxon>Streptophyta</taxon>
        <taxon>Embryophyta</taxon>
        <taxon>Tracheophyta</taxon>
        <taxon>Spermatophyta</taxon>
        <taxon>Magnoliopsida</taxon>
        <taxon>eudicotyledons</taxon>
        <taxon>Gunneridae</taxon>
        <taxon>Pentapetalae</taxon>
        <taxon>asterids</taxon>
        <taxon>lamiids</taxon>
        <taxon>Solanales</taxon>
        <taxon>Solanaceae</taxon>
        <taxon>Solanoideae</taxon>
        <taxon>Solaneae</taxon>
        <taxon>Solanum</taxon>
    </lineage>
</organism>
<dbReference type="EC" id="2.7.7.49" evidence="1"/>
<dbReference type="Pfam" id="PF08284">
    <property type="entry name" value="RVP_2"/>
    <property type="match status" value="1"/>
</dbReference>
<dbReference type="InterPro" id="IPR041373">
    <property type="entry name" value="RT_RNaseH"/>
</dbReference>
<dbReference type="InterPro" id="IPR000477">
    <property type="entry name" value="RT_dom"/>
</dbReference>
<dbReference type="SUPFAM" id="SSF53098">
    <property type="entry name" value="Ribonuclease H-like"/>
    <property type="match status" value="1"/>
</dbReference>
<evidence type="ECO:0000313" key="10">
    <source>
        <dbReference type="EMBL" id="KAH0776452.1"/>
    </source>
</evidence>
<dbReference type="InterPro" id="IPR043128">
    <property type="entry name" value="Rev_trsase/Diguanyl_cyclase"/>
</dbReference>
<evidence type="ECO:0000256" key="5">
    <source>
        <dbReference type="ARBA" id="ARBA00022759"/>
    </source>
</evidence>
<dbReference type="InterPro" id="IPR021109">
    <property type="entry name" value="Peptidase_aspartic_dom_sf"/>
</dbReference>
<reference evidence="10 11" key="1">
    <citation type="journal article" date="2021" name="bioRxiv">
        <title>Chromosome-scale and haplotype-resolved genome assembly of a tetraploid potato cultivar.</title>
        <authorList>
            <person name="Sun H."/>
            <person name="Jiao W.-B."/>
            <person name="Krause K."/>
            <person name="Campoy J.A."/>
            <person name="Goel M."/>
            <person name="Folz-Donahue K."/>
            <person name="Kukat C."/>
            <person name="Huettel B."/>
            <person name="Schneeberger K."/>
        </authorList>
    </citation>
    <scope>NUCLEOTIDE SEQUENCE [LARGE SCALE GENOMIC DNA]</scope>
    <source>
        <strain evidence="10">SolTubOtavaFocal</strain>
        <tissue evidence="10">Leaves</tissue>
    </source>
</reference>
<dbReference type="CDD" id="cd01647">
    <property type="entry name" value="RT_LTR"/>
    <property type="match status" value="1"/>
</dbReference>
<dbReference type="Gene3D" id="3.30.420.10">
    <property type="entry name" value="Ribonuclease H-like superfamily/Ribonuclease H"/>
    <property type="match status" value="1"/>
</dbReference>
<dbReference type="InterPro" id="IPR043502">
    <property type="entry name" value="DNA/RNA_pol_sf"/>
</dbReference>
<dbReference type="Pfam" id="PF00078">
    <property type="entry name" value="RVT_1"/>
    <property type="match status" value="1"/>
</dbReference>
<dbReference type="InterPro" id="IPR056924">
    <property type="entry name" value="SH3_Tf2-1"/>
</dbReference>
<dbReference type="Pfam" id="PF03732">
    <property type="entry name" value="Retrotrans_gag"/>
    <property type="match status" value="1"/>
</dbReference>
<keyword evidence="11" id="KW-1185">Reference proteome</keyword>
<evidence type="ECO:0000313" key="11">
    <source>
        <dbReference type="Proteomes" id="UP000826656"/>
    </source>
</evidence>
<dbReference type="Proteomes" id="UP000826656">
    <property type="component" value="Unassembled WGS sequence"/>
</dbReference>
<dbReference type="Pfam" id="PF17917">
    <property type="entry name" value="RT_RNaseH"/>
    <property type="match status" value="1"/>
</dbReference>
<dbReference type="Gene3D" id="1.10.340.70">
    <property type="match status" value="1"/>
</dbReference>
<dbReference type="SUPFAM" id="SSF56672">
    <property type="entry name" value="DNA/RNA polymerases"/>
    <property type="match status" value="1"/>
</dbReference>
<accession>A0ABQ7W6R9</accession>
<dbReference type="InterPro" id="IPR050951">
    <property type="entry name" value="Retrovirus_Pol_polyprotein"/>
</dbReference>
<feature type="region of interest" description="Disordered" evidence="8">
    <location>
        <begin position="127"/>
        <end position="148"/>
    </location>
</feature>
<evidence type="ECO:0000256" key="8">
    <source>
        <dbReference type="SAM" id="MobiDB-lite"/>
    </source>
</evidence>
<dbReference type="InterPro" id="IPR005162">
    <property type="entry name" value="Retrotrans_gag_dom"/>
</dbReference>
<evidence type="ECO:0000256" key="3">
    <source>
        <dbReference type="ARBA" id="ARBA00022695"/>
    </source>
</evidence>
<keyword evidence="5" id="KW-0255">Endonuclease</keyword>
<gene>
    <name evidence="10" type="ORF">KY290_007863</name>
</gene>
<evidence type="ECO:0000256" key="7">
    <source>
        <dbReference type="ARBA" id="ARBA00022918"/>
    </source>
</evidence>
<comment type="caution">
    <text evidence="10">The sequence shown here is derived from an EMBL/GenBank/DDBJ whole genome shotgun (WGS) entry which is preliminary data.</text>
</comment>
<evidence type="ECO:0000256" key="6">
    <source>
        <dbReference type="ARBA" id="ARBA00022801"/>
    </source>
</evidence>
<name>A0ABQ7W6R9_SOLTU</name>
<dbReference type="CDD" id="cd00303">
    <property type="entry name" value="retropepsin_like"/>
    <property type="match status" value="1"/>
</dbReference>
<dbReference type="CDD" id="cd09274">
    <property type="entry name" value="RNase_HI_RT_Ty3"/>
    <property type="match status" value="1"/>
</dbReference>
<dbReference type="Gene3D" id="3.30.70.270">
    <property type="match status" value="2"/>
</dbReference>
<evidence type="ECO:0000256" key="2">
    <source>
        <dbReference type="ARBA" id="ARBA00022679"/>
    </source>
</evidence>
<dbReference type="InterPro" id="IPR036397">
    <property type="entry name" value="RNaseH_sf"/>
</dbReference>
<protein>
    <recommendedName>
        <fullName evidence="1">RNA-directed DNA polymerase</fullName>
        <ecNumber evidence="1">2.7.7.49</ecNumber>
    </recommendedName>
</protein>